<gene>
    <name evidence="7" type="ORF">ACG0Z6_11370</name>
</gene>
<dbReference type="Pfam" id="PF02653">
    <property type="entry name" value="BPD_transp_2"/>
    <property type="match status" value="1"/>
</dbReference>
<reference evidence="7 8" key="1">
    <citation type="submission" date="2024-08" db="EMBL/GenBank/DDBJ databases">
        <authorList>
            <person name="Lu H."/>
        </authorList>
    </citation>
    <scope>NUCLEOTIDE SEQUENCE [LARGE SCALE GENOMIC DNA]</scope>
    <source>
        <strain evidence="7 8">BYS180W</strain>
    </source>
</reference>
<dbReference type="PANTHER" id="PTHR32196">
    <property type="entry name" value="ABC TRANSPORTER PERMEASE PROTEIN YPHD-RELATED-RELATED"/>
    <property type="match status" value="1"/>
</dbReference>
<feature type="transmembrane region" description="Helical" evidence="6">
    <location>
        <begin position="98"/>
        <end position="118"/>
    </location>
</feature>
<evidence type="ECO:0000256" key="2">
    <source>
        <dbReference type="ARBA" id="ARBA00022475"/>
    </source>
</evidence>
<dbReference type="RefSeq" id="WP_394461445.1">
    <property type="nucleotide sequence ID" value="NZ_JBIGHZ010000004.1"/>
</dbReference>
<protein>
    <submittedName>
        <fullName evidence="7">ABC transporter permease</fullName>
    </submittedName>
</protein>
<feature type="transmembrane region" description="Helical" evidence="6">
    <location>
        <begin position="287"/>
        <end position="305"/>
    </location>
</feature>
<keyword evidence="3 6" id="KW-0812">Transmembrane</keyword>
<keyword evidence="5 6" id="KW-0472">Membrane</keyword>
<feature type="transmembrane region" description="Helical" evidence="6">
    <location>
        <begin position="125"/>
        <end position="144"/>
    </location>
</feature>
<evidence type="ECO:0000256" key="1">
    <source>
        <dbReference type="ARBA" id="ARBA00004651"/>
    </source>
</evidence>
<name>A0ABW7FX11_9BURK</name>
<dbReference type="CDD" id="cd06579">
    <property type="entry name" value="TM_PBP1_transp_AraH_like"/>
    <property type="match status" value="1"/>
</dbReference>
<sequence length="319" mass="32963">MRAKLWRRWTGLGFGVQLLLVLLVLNASLNPARFAPAAWGTLLGMAAPLVCAAMAATPVILSGRGGIDIATGALMGAINAVVVMGCFGAWGLSSPWVVIPVAVLGGAAVGALSGWFAVVVRVQPIVATLGSSLILGGLTLAAVPEPGGQIAPWLQQWSGVGSLLPLLMLGGCWALLRWLPYHQLLMATGSDDRAAFTAGVPVSWVRWWAYVIGGAFAGVAALSLTALISSADPGIAPNYTMFAISAAALGGVSLAGGRGGMRQAAVGALDIFLLQTALTYFNASTFTLQMAYGSLLLVAVCTSAWQHRRKLQLRQEVAL</sequence>
<dbReference type="Proteomes" id="UP001606099">
    <property type="component" value="Unassembled WGS sequence"/>
</dbReference>
<feature type="transmembrane region" description="Helical" evidence="6">
    <location>
        <begin position="207"/>
        <end position="227"/>
    </location>
</feature>
<feature type="transmembrane region" description="Helical" evidence="6">
    <location>
        <begin position="239"/>
        <end position="257"/>
    </location>
</feature>
<keyword evidence="2" id="KW-1003">Cell membrane</keyword>
<dbReference type="EMBL" id="JBIGHZ010000004">
    <property type="protein sequence ID" value="MFG6448833.1"/>
    <property type="molecule type" value="Genomic_DNA"/>
</dbReference>
<feature type="transmembrane region" description="Helical" evidence="6">
    <location>
        <begin position="264"/>
        <end position="281"/>
    </location>
</feature>
<evidence type="ECO:0000313" key="8">
    <source>
        <dbReference type="Proteomes" id="UP001606099"/>
    </source>
</evidence>
<evidence type="ECO:0000256" key="4">
    <source>
        <dbReference type="ARBA" id="ARBA00022989"/>
    </source>
</evidence>
<feature type="transmembrane region" description="Helical" evidence="6">
    <location>
        <begin position="73"/>
        <end position="92"/>
    </location>
</feature>
<keyword evidence="8" id="KW-1185">Reference proteome</keyword>
<comment type="subcellular location">
    <subcellularLocation>
        <location evidence="1">Cell membrane</location>
        <topology evidence="1">Multi-pass membrane protein</topology>
    </subcellularLocation>
</comment>
<feature type="transmembrane region" description="Helical" evidence="6">
    <location>
        <begin position="156"/>
        <end position="176"/>
    </location>
</feature>
<keyword evidence="4 6" id="KW-1133">Transmembrane helix</keyword>
<evidence type="ECO:0000256" key="5">
    <source>
        <dbReference type="ARBA" id="ARBA00023136"/>
    </source>
</evidence>
<evidence type="ECO:0000313" key="7">
    <source>
        <dbReference type="EMBL" id="MFG6448833.1"/>
    </source>
</evidence>
<organism evidence="7 8">
    <name type="scientific">Roseateles rivi</name>
    <dbReference type="NCBI Taxonomy" id="3299028"/>
    <lineage>
        <taxon>Bacteria</taxon>
        <taxon>Pseudomonadati</taxon>
        <taxon>Pseudomonadota</taxon>
        <taxon>Betaproteobacteria</taxon>
        <taxon>Burkholderiales</taxon>
        <taxon>Sphaerotilaceae</taxon>
        <taxon>Roseateles</taxon>
    </lineage>
</organism>
<evidence type="ECO:0000256" key="6">
    <source>
        <dbReference type="SAM" id="Phobius"/>
    </source>
</evidence>
<feature type="transmembrane region" description="Helical" evidence="6">
    <location>
        <begin position="37"/>
        <end position="61"/>
    </location>
</feature>
<accession>A0ABW7FX11</accession>
<comment type="caution">
    <text evidence="7">The sequence shown here is derived from an EMBL/GenBank/DDBJ whole genome shotgun (WGS) entry which is preliminary data.</text>
</comment>
<proteinExistence type="predicted"/>
<evidence type="ECO:0000256" key="3">
    <source>
        <dbReference type="ARBA" id="ARBA00022692"/>
    </source>
</evidence>
<dbReference type="InterPro" id="IPR001851">
    <property type="entry name" value="ABC_transp_permease"/>
</dbReference>